<evidence type="ECO:0000256" key="1">
    <source>
        <dbReference type="SAM" id="MobiDB-lite"/>
    </source>
</evidence>
<proteinExistence type="predicted"/>
<evidence type="ECO:0000313" key="3">
    <source>
        <dbReference type="EMBL" id="QXQ13826.1"/>
    </source>
</evidence>
<keyword evidence="3" id="KW-0378">Hydrolase</keyword>
<keyword evidence="4" id="KW-1185">Reference proteome</keyword>
<accession>A0ABX8S8P7</accession>
<dbReference type="InterPro" id="IPR003615">
    <property type="entry name" value="HNH_nuc"/>
</dbReference>
<dbReference type="EMBL" id="CP079105">
    <property type="protein sequence ID" value="QXQ13826.1"/>
    <property type="molecule type" value="Genomic_DNA"/>
</dbReference>
<sequence>MFPYCNRPARGCDLDHTHPHDRGGPTSSDNLAPLCRKHHRLKGNRGWRYRRRSPGTYLWATPAGGIYLRDGTGTIDLTSPDTPVPASVRVRVNAEQPPGKPPPPDDQPPPF</sequence>
<dbReference type="Pfam" id="PF01844">
    <property type="entry name" value="HNH"/>
    <property type="match status" value="1"/>
</dbReference>
<feature type="region of interest" description="Disordered" evidence="1">
    <location>
        <begin position="1"/>
        <end position="32"/>
    </location>
</feature>
<dbReference type="CDD" id="cd00085">
    <property type="entry name" value="HNHc"/>
    <property type="match status" value="1"/>
</dbReference>
<gene>
    <name evidence="3" type="ORF">KV203_18950</name>
</gene>
<protein>
    <submittedName>
        <fullName evidence="3">HNH endonuclease</fullName>
    </submittedName>
</protein>
<evidence type="ECO:0000313" key="4">
    <source>
        <dbReference type="Proteomes" id="UP000887023"/>
    </source>
</evidence>
<dbReference type="Proteomes" id="UP000887023">
    <property type="component" value="Chromosome"/>
</dbReference>
<name>A0ABX8S8P7_9ACTN</name>
<feature type="domain" description="HNH" evidence="2">
    <location>
        <begin position="4"/>
        <end position="45"/>
    </location>
</feature>
<evidence type="ECO:0000259" key="2">
    <source>
        <dbReference type="Pfam" id="PF01844"/>
    </source>
</evidence>
<reference evidence="3" key="1">
    <citation type="submission" date="2021-07" db="EMBL/GenBank/DDBJ databases">
        <title>Candidatus Kaistella beijingensis sp. nov. isolated from a municipal wastewater treatment plant is involved in sludge foaming.</title>
        <authorList>
            <person name="Song Y."/>
            <person name="Liu S.-J."/>
        </authorList>
    </citation>
    <scope>NUCLEOTIDE SEQUENCE</scope>
    <source>
        <strain evidence="3">DSM 43998</strain>
    </source>
</reference>
<dbReference type="GO" id="GO:0004519">
    <property type="term" value="F:endonuclease activity"/>
    <property type="evidence" value="ECO:0007669"/>
    <property type="project" value="UniProtKB-KW"/>
</dbReference>
<feature type="compositionally biased region" description="Basic and acidic residues" evidence="1">
    <location>
        <begin position="10"/>
        <end position="23"/>
    </location>
</feature>
<keyword evidence="3" id="KW-0540">Nuclease</keyword>
<dbReference type="InterPro" id="IPR002711">
    <property type="entry name" value="HNH"/>
</dbReference>
<organism evidence="3 4">
    <name type="scientific">Skermania pinensis</name>
    <dbReference type="NCBI Taxonomy" id="39122"/>
    <lineage>
        <taxon>Bacteria</taxon>
        <taxon>Bacillati</taxon>
        <taxon>Actinomycetota</taxon>
        <taxon>Actinomycetes</taxon>
        <taxon>Mycobacteriales</taxon>
        <taxon>Gordoniaceae</taxon>
        <taxon>Skermania</taxon>
    </lineage>
</organism>
<keyword evidence="3" id="KW-0255">Endonuclease</keyword>